<evidence type="ECO:0000313" key="5">
    <source>
        <dbReference type="Proteomes" id="UP000728032"/>
    </source>
</evidence>
<dbReference type="AlphaFoldDB" id="A0A7R9LK39"/>
<keyword evidence="5" id="KW-1185">Reference proteome</keyword>
<dbReference type="Proteomes" id="UP000728032">
    <property type="component" value="Unassembled WGS sequence"/>
</dbReference>
<dbReference type="SMART" id="SM00588">
    <property type="entry name" value="NEUZ"/>
    <property type="match status" value="1"/>
</dbReference>
<dbReference type="Gene3D" id="2.60.120.920">
    <property type="match status" value="2"/>
</dbReference>
<dbReference type="PROSITE" id="PS51065">
    <property type="entry name" value="NHR"/>
    <property type="match status" value="1"/>
</dbReference>
<dbReference type="PROSITE" id="PS50225">
    <property type="entry name" value="SOCS"/>
    <property type="match status" value="1"/>
</dbReference>
<dbReference type="InterPro" id="IPR036036">
    <property type="entry name" value="SOCS_box-like_dom_sf"/>
</dbReference>
<feature type="region of interest" description="Disordered" evidence="1">
    <location>
        <begin position="213"/>
        <end position="239"/>
    </location>
</feature>
<dbReference type="PANTHER" id="PTHR12429">
    <property type="entry name" value="NEURALIZED"/>
    <property type="match status" value="1"/>
</dbReference>
<dbReference type="CDD" id="cd03587">
    <property type="entry name" value="SOCS"/>
    <property type="match status" value="1"/>
</dbReference>
<dbReference type="Pfam" id="PF07525">
    <property type="entry name" value="SOCS_box"/>
    <property type="match status" value="1"/>
</dbReference>
<evidence type="ECO:0000259" key="3">
    <source>
        <dbReference type="PROSITE" id="PS51065"/>
    </source>
</evidence>
<evidence type="ECO:0008006" key="6">
    <source>
        <dbReference type="Google" id="ProtNLM"/>
    </source>
</evidence>
<dbReference type="EMBL" id="CAJPVJ010000958">
    <property type="protein sequence ID" value="CAG2163765.1"/>
    <property type="molecule type" value="Genomic_DNA"/>
</dbReference>
<proteinExistence type="predicted"/>
<dbReference type="EMBL" id="OC915783">
    <property type="protein sequence ID" value="CAD7641928.1"/>
    <property type="molecule type" value="Genomic_DNA"/>
</dbReference>
<dbReference type="InterPro" id="IPR043136">
    <property type="entry name" value="B30.2/SPRY_sf"/>
</dbReference>
<feature type="domain" description="SOCS box" evidence="2">
    <location>
        <begin position="342"/>
        <end position="377"/>
    </location>
</feature>
<dbReference type="SUPFAM" id="SSF158235">
    <property type="entry name" value="SOCS box-like"/>
    <property type="match status" value="1"/>
</dbReference>
<feature type="compositionally biased region" description="Low complexity" evidence="1">
    <location>
        <begin position="219"/>
        <end position="234"/>
    </location>
</feature>
<feature type="compositionally biased region" description="Basic residues" evidence="1">
    <location>
        <begin position="139"/>
        <end position="151"/>
    </location>
</feature>
<dbReference type="InterPro" id="IPR037962">
    <property type="entry name" value="Neuralized"/>
</dbReference>
<feature type="region of interest" description="Disordered" evidence="1">
    <location>
        <begin position="131"/>
        <end position="151"/>
    </location>
</feature>
<name>A0A7R9LK39_9ACAR</name>
<sequence>MMSVCPVVTRFHAYHGQNIILMDDSVVAFRKASFAHAIAFSEKPLLPNEIFVIEIERNERGWSGHMRLGLTQLDPSSQFTLPQYALPDLQNGGNSWVFAIPNNPEGTDTSASTARQSDNAHDVPLVGEHSLQTHDNHRNGQRRQRHRCSQRCRHSETSILGNGEQIRTSRGVIPRYLLRPALRPSNLQTEDINESAFENSLLEGIDIIGNTLQTNGGLDATDSPTPSTSTASSQSPPPFHQSFVNQMYSRCVIESPNSADSSKSVDTTVNMGYLPTDVGSKVGVMYVVSGDHSADMHFIFNGEDHGVYAKDIPYNNGPLFAVVDIYGTTKQVRIVQLYGTSSLMSACRNAILATIRSPKVIPFLPLPTKLKNYLMYQ</sequence>
<protein>
    <recommendedName>
        <fullName evidence="6">Neuralized-like protein 2</fullName>
    </recommendedName>
</protein>
<evidence type="ECO:0000256" key="1">
    <source>
        <dbReference type="SAM" id="MobiDB-lite"/>
    </source>
</evidence>
<dbReference type="SMART" id="SM00969">
    <property type="entry name" value="SOCS_box"/>
    <property type="match status" value="1"/>
</dbReference>
<dbReference type="GO" id="GO:0061630">
    <property type="term" value="F:ubiquitin protein ligase activity"/>
    <property type="evidence" value="ECO:0007669"/>
    <property type="project" value="TreeGrafter"/>
</dbReference>
<evidence type="ECO:0000313" key="4">
    <source>
        <dbReference type="EMBL" id="CAD7641928.1"/>
    </source>
</evidence>
<dbReference type="OrthoDB" id="10059069at2759"/>
<dbReference type="Pfam" id="PF07177">
    <property type="entry name" value="Neuralized"/>
    <property type="match status" value="2"/>
</dbReference>
<organism evidence="4">
    <name type="scientific">Oppiella nova</name>
    <dbReference type="NCBI Taxonomy" id="334625"/>
    <lineage>
        <taxon>Eukaryota</taxon>
        <taxon>Metazoa</taxon>
        <taxon>Ecdysozoa</taxon>
        <taxon>Arthropoda</taxon>
        <taxon>Chelicerata</taxon>
        <taxon>Arachnida</taxon>
        <taxon>Acari</taxon>
        <taxon>Acariformes</taxon>
        <taxon>Sarcoptiformes</taxon>
        <taxon>Oribatida</taxon>
        <taxon>Brachypylina</taxon>
        <taxon>Oppioidea</taxon>
        <taxon>Oppiidae</taxon>
        <taxon>Oppiella</taxon>
    </lineage>
</organism>
<feature type="domain" description="NHR" evidence="3">
    <location>
        <begin position="8"/>
        <end position="171"/>
    </location>
</feature>
<evidence type="ECO:0000259" key="2">
    <source>
        <dbReference type="PROSITE" id="PS50225"/>
    </source>
</evidence>
<dbReference type="InterPro" id="IPR001496">
    <property type="entry name" value="SOCS_box"/>
</dbReference>
<dbReference type="InterPro" id="IPR006573">
    <property type="entry name" value="NHR_dom"/>
</dbReference>
<accession>A0A7R9LK39</accession>
<dbReference type="GO" id="GO:0035556">
    <property type="term" value="P:intracellular signal transduction"/>
    <property type="evidence" value="ECO:0007669"/>
    <property type="project" value="InterPro"/>
</dbReference>
<gene>
    <name evidence="4" type="ORF">ONB1V03_LOCUS3330</name>
</gene>
<dbReference type="PANTHER" id="PTHR12429:SF8">
    <property type="entry name" value="NEURALIZED-LIKE PROTEIN 2"/>
    <property type="match status" value="1"/>
</dbReference>
<reference evidence="4" key="1">
    <citation type="submission" date="2020-11" db="EMBL/GenBank/DDBJ databases">
        <authorList>
            <person name="Tran Van P."/>
        </authorList>
    </citation>
    <scope>NUCLEOTIDE SEQUENCE</scope>
</reference>